<proteinExistence type="inferred from homology"/>
<dbReference type="OrthoDB" id="2971563at2"/>
<dbReference type="Proteomes" id="UP000035034">
    <property type="component" value="Unassembled WGS sequence"/>
</dbReference>
<dbReference type="InterPro" id="IPR051013">
    <property type="entry name" value="MBL_superfamily_lactonases"/>
</dbReference>
<dbReference type="GO" id="GO:0016787">
    <property type="term" value="F:hydrolase activity"/>
    <property type="evidence" value="ECO:0007669"/>
    <property type="project" value="UniProtKB-KW"/>
</dbReference>
<dbReference type="Pfam" id="PF00753">
    <property type="entry name" value="Lactamase_B"/>
    <property type="match status" value="1"/>
</dbReference>
<dbReference type="InterPro" id="IPR036866">
    <property type="entry name" value="RibonucZ/Hydroxyglut_hydro"/>
</dbReference>
<accession>H0QUH9</accession>
<dbReference type="RefSeq" id="WP_007315818.1">
    <property type="nucleotide sequence ID" value="NZ_BAEH01000003.1"/>
</dbReference>
<dbReference type="GO" id="GO:0046872">
    <property type="term" value="F:metal ion binding"/>
    <property type="evidence" value="ECO:0007669"/>
    <property type="project" value="UniProtKB-KW"/>
</dbReference>
<comment type="similarity">
    <text evidence="1">Belongs to the metallo-beta-lactamase superfamily.</text>
</comment>
<protein>
    <recommendedName>
        <fullName evidence="5">Metallo-beta-lactamase domain-containing protein</fullName>
    </recommendedName>
</protein>
<evidence type="ECO:0000259" key="5">
    <source>
        <dbReference type="SMART" id="SM00849"/>
    </source>
</evidence>
<evidence type="ECO:0000313" key="6">
    <source>
        <dbReference type="EMBL" id="GAB16480.1"/>
    </source>
</evidence>
<evidence type="ECO:0000313" key="7">
    <source>
        <dbReference type="Proteomes" id="UP000035034"/>
    </source>
</evidence>
<dbReference type="Gene3D" id="3.60.15.10">
    <property type="entry name" value="Ribonuclease Z/Hydroxyacylglutathione hydrolase-like"/>
    <property type="match status" value="1"/>
</dbReference>
<dbReference type="CDD" id="cd07742">
    <property type="entry name" value="metallo-hydrolase-like_MBL-fold"/>
    <property type="match status" value="1"/>
</dbReference>
<name>H0QUH9_9ACTN</name>
<dbReference type="STRING" id="1077974.GOEFS_003_00030"/>
<dbReference type="SMART" id="SM00849">
    <property type="entry name" value="Lactamase_B"/>
    <property type="match status" value="1"/>
</dbReference>
<dbReference type="InterPro" id="IPR001279">
    <property type="entry name" value="Metallo-B-lactamas"/>
</dbReference>
<gene>
    <name evidence="6" type="ORF">GOEFS_003_00030</name>
</gene>
<organism evidence="6 7">
    <name type="scientific">Gordonia effusa NBRC 100432</name>
    <dbReference type="NCBI Taxonomy" id="1077974"/>
    <lineage>
        <taxon>Bacteria</taxon>
        <taxon>Bacillati</taxon>
        <taxon>Actinomycetota</taxon>
        <taxon>Actinomycetes</taxon>
        <taxon>Mycobacteriales</taxon>
        <taxon>Gordoniaceae</taxon>
        <taxon>Gordonia</taxon>
    </lineage>
</organism>
<keyword evidence="3" id="KW-0378">Hydrolase</keyword>
<dbReference type="PANTHER" id="PTHR42978">
    <property type="entry name" value="QUORUM-QUENCHING LACTONASE YTNP-RELATED-RELATED"/>
    <property type="match status" value="1"/>
</dbReference>
<reference evidence="6 7" key="1">
    <citation type="submission" date="2011-12" db="EMBL/GenBank/DDBJ databases">
        <title>Whole genome shotgun sequence of Gordonia effusa NBRC 100432.</title>
        <authorList>
            <person name="Yoshida I."/>
            <person name="Takarada H."/>
            <person name="Hosoyama A."/>
            <person name="Tsuchikane K."/>
            <person name="Katsumata H."/>
            <person name="Yamazaki S."/>
            <person name="Fujita N."/>
        </authorList>
    </citation>
    <scope>NUCLEOTIDE SEQUENCE [LARGE SCALE GENOMIC DNA]</scope>
    <source>
        <strain evidence="6 7">NBRC 100432</strain>
    </source>
</reference>
<dbReference type="eggNOG" id="COG0491">
    <property type="taxonomic scope" value="Bacteria"/>
</dbReference>
<keyword evidence="2" id="KW-0479">Metal-binding</keyword>
<evidence type="ECO:0000256" key="1">
    <source>
        <dbReference type="ARBA" id="ARBA00007749"/>
    </source>
</evidence>
<dbReference type="AlphaFoldDB" id="H0QUH9"/>
<comment type="caution">
    <text evidence="6">The sequence shown here is derived from an EMBL/GenBank/DDBJ whole genome shotgun (WGS) entry which is preliminary data.</text>
</comment>
<keyword evidence="7" id="KW-1185">Reference proteome</keyword>
<dbReference type="SUPFAM" id="SSF56281">
    <property type="entry name" value="Metallo-hydrolase/oxidoreductase"/>
    <property type="match status" value="1"/>
</dbReference>
<evidence type="ECO:0000256" key="2">
    <source>
        <dbReference type="ARBA" id="ARBA00022723"/>
    </source>
</evidence>
<feature type="domain" description="Metallo-beta-lactamase" evidence="5">
    <location>
        <begin position="22"/>
        <end position="244"/>
    </location>
</feature>
<dbReference type="PANTHER" id="PTHR42978:SF3">
    <property type="entry name" value="BLR3078 PROTEIN"/>
    <property type="match status" value="1"/>
</dbReference>
<evidence type="ECO:0000256" key="4">
    <source>
        <dbReference type="ARBA" id="ARBA00022833"/>
    </source>
</evidence>
<evidence type="ECO:0000256" key="3">
    <source>
        <dbReference type="ARBA" id="ARBA00022801"/>
    </source>
</evidence>
<keyword evidence="4" id="KW-0862">Zinc</keyword>
<sequence length="272" mass="29670">MAGKIHVVDAGTLRPPGGGEIPTQCLLVERPNGILAVDAGFSLSFLMDSKAIGFERFFIRPPQYPHLALANQVRALGFSPADVTDIALTHLHSEHCAGIMDFPDARIHVSQREFDVANNGSLRSKVSYRQHIWAHGPNWQFHTGTATWQGIHNAAYIDADTVLVPLPGHTIGHCGVAVRTGDRWLLHAGDSSYSDLTLPTSPKPIFPLRQYQWISAADRAAARRTLGVLKKLSRDPDIDVINSHSGIDHLARTTGQLITAAAGHPPQDERDN</sequence>
<dbReference type="EMBL" id="BAEH01000003">
    <property type="protein sequence ID" value="GAB16480.1"/>
    <property type="molecule type" value="Genomic_DNA"/>
</dbReference>